<organism evidence="1 2">
    <name type="scientific">Sphingobium xenophagum</name>
    <dbReference type="NCBI Taxonomy" id="121428"/>
    <lineage>
        <taxon>Bacteria</taxon>
        <taxon>Pseudomonadati</taxon>
        <taxon>Pseudomonadota</taxon>
        <taxon>Alphaproteobacteria</taxon>
        <taxon>Sphingomonadales</taxon>
        <taxon>Sphingomonadaceae</taxon>
        <taxon>Sphingobium</taxon>
    </lineage>
</organism>
<name>A0A401J219_SPHXE</name>
<keyword evidence="2" id="KW-1185">Reference proteome</keyword>
<accession>A0A401J219</accession>
<protein>
    <submittedName>
        <fullName evidence="1">Uncharacterized protein</fullName>
    </submittedName>
</protein>
<gene>
    <name evidence="1" type="ORF">MBESOW_P1919</name>
</gene>
<sequence length="89" mass="10370">MHIFEIKNGQEVVTATFARSHEHAAQLFMAWHIIARLGTLPPMEVVEYDHCRHQQHNDEALSRGVFGIARYDDHIGWTIYPPERFEEIG</sequence>
<dbReference type="Proteomes" id="UP000290975">
    <property type="component" value="Unassembled WGS sequence"/>
</dbReference>
<comment type="caution">
    <text evidence="1">The sequence shown here is derived from an EMBL/GenBank/DDBJ whole genome shotgun (WGS) entry which is preliminary data.</text>
</comment>
<proteinExistence type="predicted"/>
<reference evidence="1 2" key="1">
    <citation type="submission" date="2014-12" db="EMBL/GenBank/DDBJ databases">
        <title>Whole genome sequencing of Sphingobium xenophagum OW59.</title>
        <authorList>
            <person name="Ohta Y."/>
            <person name="Nishi S."/>
            <person name="Hatada Y."/>
        </authorList>
    </citation>
    <scope>NUCLEOTIDE SEQUENCE [LARGE SCALE GENOMIC DNA]</scope>
    <source>
        <strain evidence="1 2">OW59</strain>
    </source>
</reference>
<evidence type="ECO:0000313" key="1">
    <source>
        <dbReference type="EMBL" id="GBH30664.1"/>
    </source>
</evidence>
<evidence type="ECO:0000313" key="2">
    <source>
        <dbReference type="Proteomes" id="UP000290975"/>
    </source>
</evidence>
<dbReference type="EMBL" id="BBQY01000004">
    <property type="protein sequence ID" value="GBH30664.1"/>
    <property type="molecule type" value="Genomic_DNA"/>
</dbReference>
<dbReference type="AlphaFoldDB" id="A0A401J219"/>